<dbReference type="GO" id="GO:0005886">
    <property type="term" value="C:plasma membrane"/>
    <property type="evidence" value="ECO:0007669"/>
    <property type="project" value="UniProtKB-SubCell"/>
</dbReference>
<keyword evidence="7" id="KW-1133">Transmembrane helix</keyword>
<evidence type="ECO:0000313" key="11">
    <source>
        <dbReference type="Proteomes" id="UP000030595"/>
    </source>
</evidence>
<organism evidence="10 11">
    <name type="scientific">Ureibacillus massiliensis 4400831 = CIP 108448 = CCUG 49529</name>
    <dbReference type="NCBI Taxonomy" id="1211035"/>
    <lineage>
        <taxon>Bacteria</taxon>
        <taxon>Bacillati</taxon>
        <taxon>Bacillota</taxon>
        <taxon>Bacilli</taxon>
        <taxon>Bacillales</taxon>
        <taxon>Caryophanaceae</taxon>
        <taxon>Ureibacillus</taxon>
    </lineage>
</organism>
<gene>
    <name evidence="10" type="ORF">CD30_02070</name>
</gene>
<keyword evidence="7" id="KW-0812">Transmembrane</keyword>
<sequence>MNIGKKISLGFFTVILVLILSLGTILFEIEDINQKVEKAVDLQVKQVRLADDTKFGIAMQGIYVRELLIDDTQETRDNLDTYQQYVDDKILEITESAVSEDMKDYVAEINAYNNTFNSDLEEMWSYYNAGEFEKVKEVINIDLEQANRGILDYAEKILEYQAEQLDLVTADAKNTVVSTRTIAFSSIIVGIVIFLVIIYYIRRSITKPLVKVVHAANTIADGDLTEDNIVHKSKDEIGQLSNAFNKMKDNLNLLIRNVQSNTEQLTVAAEELSTSTEEMTATSEDMAHQVSETAEIAQMSAKTANESAKAMDETASGIQKIAESTQVLHQKAIDTEVIAKEGSNTVHQAQNQMNMIKESTLIVNDLVEKLSKQSEEIGHITQVITNITDQTNLLALNAAIEAARAGEHGKGFAVVADEVRKLAEESKVSASKIVELTNVIQSDTDNVEKAVQNSLQSVSDGVEVIKESGVAFNSIQDAIKIMNEHISEISAASQQISASAEEVSASVEDLSNGSTSAADNFQTIAAAVEEQTATINGVNNVAVDLADRTVELQELIKRFKVK</sequence>
<evidence type="ECO:0000256" key="4">
    <source>
        <dbReference type="ARBA" id="ARBA00023224"/>
    </source>
</evidence>
<name>A0A0A3J8M6_9BACL</name>
<dbReference type="eggNOG" id="COG0840">
    <property type="taxonomic scope" value="Bacteria"/>
</dbReference>
<dbReference type="SUPFAM" id="SSF58104">
    <property type="entry name" value="Methyl-accepting chemotaxis protein (MCP) signaling domain"/>
    <property type="match status" value="1"/>
</dbReference>
<evidence type="ECO:0000313" key="10">
    <source>
        <dbReference type="EMBL" id="KGR92135.1"/>
    </source>
</evidence>
<dbReference type="GO" id="GO:0007165">
    <property type="term" value="P:signal transduction"/>
    <property type="evidence" value="ECO:0007669"/>
    <property type="project" value="UniProtKB-KW"/>
</dbReference>
<evidence type="ECO:0000256" key="2">
    <source>
        <dbReference type="ARBA" id="ARBA00022475"/>
    </source>
</evidence>
<feature type="domain" description="HAMP" evidence="9">
    <location>
        <begin position="203"/>
        <end position="256"/>
    </location>
</feature>
<dbReference type="PROSITE" id="PS50885">
    <property type="entry name" value="HAMP"/>
    <property type="match status" value="1"/>
</dbReference>
<dbReference type="Pfam" id="PF12729">
    <property type="entry name" value="4HB_MCP_1"/>
    <property type="match status" value="1"/>
</dbReference>
<dbReference type="PANTHER" id="PTHR32089:SF112">
    <property type="entry name" value="LYSOZYME-LIKE PROTEIN-RELATED"/>
    <property type="match status" value="1"/>
</dbReference>
<feature type="domain" description="Methyl-accepting transducer" evidence="8">
    <location>
        <begin position="275"/>
        <end position="511"/>
    </location>
</feature>
<dbReference type="Pfam" id="PF00672">
    <property type="entry name" value="HAMP"/>
    <property type="match status" value="1"/>
</dbReference>
<reference evidence="10 11" key="1">
    <citation type="submission" date="2014-02" db="EMBL/GenBank/DDBJ databases">
        <title>Draft genome sequence of Lysinibacillus massiliensis CCUG 49529.</title>
        <authorList>
            <person name="Zhang F."/>
            <person name="Wang G."/>
            <person name="Zhang L."/>
        </authorList>
    </citation>
    <scope>NUCLEOTIDE SEQUENCE [LARGE SCALE GENOMIC DNA]</scope>
    <source>
        <strain evidence="10 11">CCUG 49529</strain>
    </source>
</reference>
<dbReference type="SMART" id="SM00283">
    <property type="entry name" value="MA"/>
    <property type="match status" value="1"/>
</dbReference>
<evidence type="ECO:0000256" key="5">
    <source>
        <dbReference type="ARBA" id="ARBA00029447"/>
    </source>
</evidence>
<feature type="transmembrane region" description="Helical" evidence="7">
    <location>
        <begin position="7"/>
        <end position="27"/>
    </location>
</feature>
<proteinExistence type="inferred from homology"/>
<dbReference type="OrthoDB" id="2168386at2"/>
<evidence type="ECO:0000259" key="8">
    <source>
        <dbReference type="PROSITE" id="PS50111"/>
    </source>
</evidence>
<dbReference type="Gene3D" id="6.10.340.10">
    <property type="match status" value="1"/>
</dbReference>
<keyword evidence="11" id="KW-1185">Reference proteome</keyword>
<keyword evidence="2" id="KW-1003">Cell membrane</keyword>
<dbReference type="Proteomes" id="UP000030595">
    <property type="component" value="Unassembled WGS sequence"/>
</dbReference>
<evidence type="ECO:0000256" key="7">
    <source>
        <dbReference type="SAM" id="Phobius"/>
    </source>
</evidence>
<dbReference type="EMBL" id="JPVQ01000002">
    <property type="protein sequence ID" value="KGR92135.1"/>
    <property type="molecule type" value="Genomic_DNA"/>
</dbReference>
<accession>A0A0A3J8M6</accession>
<evidence type="ECO:0000256" key="1">
    <source>
        <dbReference type="ARBA" id="ARBA00004236"/>
    </source>
</evidence>
<dbReference type="AlphaFoldDB" id="A0A0A3J8M6"/>
<dbReference type="PROSITE" id="PS50111">
    <property type="entry name" value="CHEMOTAXIS_TRANSDUC_2"/>
    <property type="match status" value="1"/>
</dbReference>
<dbReference type="CDD" id="cd11386">
    <property type="entry name" value="MCP_signal"/>
    <property type="match status" value="1"/>
</dbReference>
<evidence type="ECO:0000256" key="6">
    <source>
        <dbReference type="PROSITE-ProRule" id="PRU00284"/>
    </source>
</evidence>
<dbReference type="Pfam" id="PF00015">
    <property type="entry name" value="MCPsignal"/>
    <property type="match status" value="1"/>
</dbReference>
<dbReference type="InterPro" id="IPR004089">
    <property type="entry name" value="MCPsignal_dom"/>
</dbReference>
<dbReference type="InterPro" id="IPR003660">
    <property type="entry name" value="HAMP_dom"/>
</dbReference>
<dbReference type="CDD" id="cd06225">
    <property type="entry name" value="HAMP"/>
    <property type="match status" value="1"/>
</dbReference>
<keyword evidence="3 7" id="KW-0472">Membrane</keyword>
<evidence type="ECO:0000259" key="9">
    <source>
        <dbReference type="PROSITE" id="PS50885"/>
    </source>
</evidence>
<dbReference type="SMART" id="SM00304">
    <property type="entry name" value="HAMP"/>
    <property type="match status" value="1"/>
</dbReference>
<protein>
    <submittedName>
        <fullName evidence="10">Chemotaxis protein</fullName>
    </submittedName>
</protein>
<comment type="similarity">
    <text evidence="5">Belongs to the methyl-accepting chemotaxis (MCP) protein family.</text>
</comment>
<dbReference type="PANTHER" id="PTHR32089">
    <property type="entry name" value="METHYL-ACCEPTING CHEMOTAXIS PROTEIN MCPB"/>
    <property type="match status" value="1"/>
</dbReference>
<comment type="caution">
    <text evidence="10">The sequence shown here is derived from an EMBL/GenBank/DDBJ whole genome shotgun (WGS) entry which is preliminary data.</text>
</comment>
<comment type="subcellular location">
    <subcellularLocation>
        <location evidence="1">Cell membrane</location>
    </subcellularLocation>
</comment>
<keyword evidence="4 6" id="KW-0807">Transducer</keyword>
<dbReference type="Gene3D" id="1.10.287.950">
    <property type="entry name" value="Methyl-accepting chemotaxis protein"/>
    <property type="match status" value="1"/>
</dbReference>
<evidence type="ECO:0000256" key="3">
    <source>
        <dbReference type="ARBA" id="ARBA00023136"/>
    </source>
</evidence>
<dbReference type="InterPro" id="IPR024478">
    <property type="entry name" value="HlyB_4HB_MCP"/>
</dbReference>
<feature type="transmembrane region" description="Helical" evidence="7">
    <location>
        <begin position="182"/>
        <end position="201"/>
    </location>
</feature>
<dbReference type="RefSeq" id="WP_036171808.1">
    <property type="nucleotide sequence ID" value="NZ_AVCZ01000002.1"/>
</dbReference>